<dbReference type="EMBL" id="DXEV01000040">
    <property type="protein sequence ID" value="HIX56241.1"/>
    <property type="molecule type" value="Genomic_DNA"/>
</dbReference>
<reference evidence="1" key="2">
    <citation type="submission" date="2021-04" db="EMBL/GenBank/DDBJ databases">
        <authorList>
            <person name="Gilroy R."/>
        </authorList>
    </citation>
    <scope>NUCLEOTIDE SEQUENCE</scope>
    <source>
        <strain evidence="1">USASDec5-558</strain>
    </source>
</reference>
<evidence type="ECO:0000313" key="2">
    <source>
        <dbReference type="Proteomes" id="UP000886829"/>
    </source>
</evidence>
<sequence>MIDPNSNDLILGSQLSRHHDLLPHLVRSERQGQAVIHHLNPPISPEGKLYTLSPEDQDLKIVFRAMSDGSGFYPYDVYNPQHISMDSDTLGTTAGEYIVVPLRSTSATPYGFGSQQVFVANVIGSKDDPKPIAVNSWIDVIKSVLNLEKTSCQVREDLIYDADNNTQVSAKDFATQKQATETRSSININTLVGGHVVQDSRNKTVSAGETVYLMAIRQWLNILSYPITEKDWGTEFAMQTIPNAVGVKLSGYLCRG</sequence>
<name>A0A9D1WBM7_9GAMM</name>
<accession>A0A9D1WBM7</accession>
<proteinExistence type="predicted"/>
<evidence type="ECO:0000313" key="1">
    <source>
        <dbReference type="EMBL" id="HIX56241.1"/>
    </source>
</evidence>
<dbReference type="AlphaFoldDB" id="A0A9D1WBM7"/>
<protein>
    <submittedName>
        <fullName evidence="1">Uncharacterized protein</fullName>
    </submittedName>
</protein>
<gene>
    <name evidence="1" type="ORF">H9850_02060</name>
</gene>
<comment type="caution">
    <text evidence="1">The sequence shown here is derived from an EMBL/GenBank/DDBJ whole genome shotgun (WGS) entry which is preliminary data.</text>
</comment>
<reference evidence="1" key="1">
    <citation type="journal article" date="2021" name="PeerJ">
        <title>Extensive microbial diversity within the chicken gut microbiome revealed by metagenomics and culture.</title>
        <authorList>
            <person name="Gilroy R."/>
            <person name="Ravi A."/>
            <person name="Getino M."/>
            <person name="Pursley I."/>
            <person name="Horton D.L."/>
            <person name="Alikhan N.F."/>
            <person name="Baker D."/>
            <person name="Gharbi K."/>
            <person name="Hall N."/>
            <person name="Watson M."/>
            <person name="Adriaenssens E.M."/>
            <person name="Foster-Nyarko E."/>
            <person name="Jarju S."/>
            <person name="Secka A."/>
            <person name="Antonio M."/>
            <person name="Oren A."/>
            <person name="Chaudhuri R.R."/>
            <person name="La Ragione R."/>
            <person name="Hildebrand F."/>
            <person name="Pallen M.J."/>
        </authorList>
    </citation>
    <scope>NUCLEOTIDE SEQUENCE</scope>
    <source>
        <strain evidence="1">USASDec5-558</strain>
    </source>
</reference>
<dbReference type="Proteomes" id="UP000886829">
    <property type="component" value="Unassembled WGS sequence"/>
</dbReference>
<organism evidence="1 2">
    <name type="scientific">Candidatus Anaerobiospirillum pullistercoris</name>
    <dbReference type="NCBI Taxonomy" id="2838452"/>
    <lineage>
        <taxon>Bacteria</taxon>
        <taxon>Pseudomonadati</taxon>
        <taxon>Pseudomonadota</taxon>
        <taxon>Gammaproteobacteria</taxon>
        <taxon>Aeromonadales</taxon>
        <taxon>Succinivibrionaceae</taxon>
        <taxon>Anaerobiospirillum</taxon>
    </lineage>
</organism>